<proteinExistence type="predicted"/>
<keyword evidence="2" id="KW-0732">Signal</keyword>
<feature type="signal peptide" evidence="2">
    <location>
        <begin position="1"/>
        <end position="23"/>
    </location>
</feature>
<organism evidence="3 4">
    <name type="scientific">Toxoplasma gondii p89</name>
    <dbReference type="NCBI Taxonomy" id="943119"/>
    <lineage>
        <taxon>Eukaryota</taxon>
        <taxon>Sar</taxon>
        <taxon>Alveolata</taxon>
        <taxon>Apicomplexa</taxon>
        <taxon>Conoidasida</taxon>
        <taxon>Coccidia</taxon>
        <taxon>Eucoccidiorida</taxon>
        <taxon>Eimeriorina</taxon>
        <taxon>Sarcocystidae</taxon>
        <taxon>Toxoplasma</taxon>
    </lineage>
</organism>
<evidence type="ECO:0000256" key="1">
    <source>
        <dbReference type="SAM" id="MobiDB-lite"/>
    </source>
</evidence>
<feature type="chain" id="PRO_5001808218" description="Transmembrane protein" evidence="2">
    <location>
        <begin position="24"/>
        <end position="366"/>
    </location>
</feature>
<name>A0A086JEF9_TOXGO</name>
<accession>A0A086JEF9</accession>
<dbReference type="OrthoDB" id="10294711at2759"/>
<dbReference type="EMBL" id="AEYI02002047">
    <property type="protein sequence ID" value="KFG30527.1"/>
    <property type="molecule type" value="Genomic_DNA"/>
</dbReference>
<feature type="region of interest" description="Disordered" evidence="1">
    <location>
        <begin position="140"/>
        <end position="173"/>
    </location>
</feature>
<dbReference type="Proteomes" id="UP000028828">
    <property type="component" value="Unassembled WGS sequence"/>
</dbReference>
<evidence type="ECO:0000313" key="4">
    <source>
        <dbReference type="Proteomes" id="UP000028828"/>
    </source>
</evidence>
<evidence type="ECO:0008006" key="5">
    <source>
        <dbReference type="Google" id="ProtNLM"/>
    </source>
</evidence>
<gene>
    <name evidence="3" type="ORF">TGP89_208380</name>
</gene>
<feature type="compositionally biased region" description="Polar residues" evidence="1">
    <location>
        <begin position="140"/>
        <end position="161"/>
    </location>
</feature>
<protein>
    <recommendedName>
        <fullName evidence="5">Transmembrane protein</fullName>
    </recommendedName>
</protein>
<dbReference type="AlphaFoldDB" id="A0A086JEF9"/>
<evidence type="ECO:0000313" key="3">
    <source>
        <dbReference type="EMBL" id="KFG30527.1"/>
    </source>
</evidence>
<dbReference type="VEuPathDB" id="ToxoDB:TGP89_208380"/>
<evidence type="ECO:0000256" key="2">
    <source>
        <dbReference type="SAM" id="SignalP"/>
    </source>
</evidence>
<sequence>MQRICVTFICPSLMICVCSFVEARLPGSFAVVARAHSSPDSAKPFICQGYKGVGEANIASAGSRGEFSKENFYGVFVEYLATHLQSTMDGVKWARSTPGLGTVAAEILRSVFDGTFDATTPSKELSEPAKANVFLAKDSNSSNDALPQSHAGTESSLSTIGLSGPESMSAEPPRVSTDTLHLVVSVCQRLFAPRAEGRRSFRGITFPKDADRICELLEYSCAWLAEATSQPPVQTIGTDTTETKTIIFGKSVVDKKRASPSENLEPSAVPRELQATYADVLLRPAPSVGRYSGWTAAYDMRGPQAGAVTNFGEWYPITFPYGGPSYFTPYPLQATAGSLYLPQPGVGFRRLSELDTNVSFNAEERR</sequence>
<comment type="caution">
    <text evidence="3">The sequence shown here is derived from an EMBL/GenBank/DDBJ whole genome shotgun (WGS) entry which is preliminary data.</text>
</comment>
<reference evidence="3 4" key="1">
    <citation type="submission" date="2014-03" db="EMBL/GenBank/DDBJ databases">
        <authorList>
            <person name="Sibley D."/>
            <person name="Venepally P."/>
            <person name="Karamycheva S."/>
            <person name="Hadjithomas M."/>
            <person name="Khan A."/>
            <person name="Brunk B."/>
            <person name="Roos D."/>
            <person name="Caler E."/>
            <person name="Lorenzi H."/>
        </authorList>
    </citation>
    <scope>NUCLEOTIDE SEQUENCE [LARGE SCALE GENOMIC DNA]</scope>
    <source>
        <strain evidence="4">p89</strain>
    </source>
</reference>